<evidence type="ECO:0000313" key="2">
    <source>
        <dbReference type="Proteomes" id="UP000028013"/>
    </source>
</evidence>
<accession>A0A078RTT4</accession>
<dbReference type="Proteomes" id="UP000028013">
    <property type="component" value="Unassembled WGS sequence"/>
</dbReference>
<name>A0A078RTT4_BACUN</name>
<dbReference type="AlphaFoldDB" id="A0A078RTT4"/>
<gene>
    <name evidence="1" type="ORF">M094_2830</name>
</gene>
<evidence type="ECO:0000313" key="1">
    <source>
        <dbReference type="EMBL" id="KDS47899.1"/>
    </source>
</evidence>
<comment type="caution">
    <text evidence="1">The sequence shown here is derived from an EMBL/GenBank/DDBJ whole genome shotgun (WGS) entry which is preliminary data.</text>
</comment>
<proteinExistence type="predicted"/>
<dbReference type="EMBL" id="JNHN01000184">
    <property type="protein sequence ID" value="KDS47899.1"/>
    <property type="molecule type" value="Genomic_DNA"/>
</dbReference>
<evidence type="ECO:0008006" key="3">
    <source>
        <dbReference type="Google" id="ProtNLM"/>
    </source>
</evidence>
<protein>
    <recommendedName>
        <fullName evidence="3">Site-specific integrase</fullName>
    </recommendedName>
</protein>
<reference evidence="1 2" key="1">
    <citation type="submission" date="2014-04" db="EMBL/GenBank/DDBJ databases">
        <authorList>
            <person name="Sears C."/>
            <person name="Carroll K."/>
            <person name="Sack B.R."/>
            <person name="Qadri F."/>
            <person name="Myers L.L."/>
            <person name="Chung G.-T."/>
            <person name="Escheverria P."/>
            <person name="Fraser C.M."/>
            <person name="Sadzewicz L."/>
            <person name="Shefchek K.A."/>
            <person name="Tallon L."/>
            <person name="Das S.P."/>
            <person name="Daugherty S."/>
            <person name="Mongodin E.F."/>
        </authorList>
    </citation>
    <scope>NUCLEOTIDE SEQUENCE [LARGE SCALE GENOMIC DNA]</scope>
    <source>
        <strain evidence="1 2">3978 T3 ii</strain>
    </source>
</reference>
<sequence>MKRQLAVSKVAFLNREGSVWYRMKVHANSTTKFRDMNDIS</sequence>
<organism evidence="1 2">
    <name type="scientific">Bacteroides uniformis str. 3978 T3 ii</name>
    <dbReference type="NCBI Taxonomy" id="1339349"/>
    <lineage>
        <taxon>Bacteria</taxon>
        <taxon>Pseudomonadati</taxon>
        <taxon>Bacteroidota</taxon>
        <taxon>Bacteroidia</taxon>
        <taxon>Bacteroidales</taxon>
        <taxon>Bacteroidaceae</taxon>
        <taxon>Bacteroides</taxon>
    </lineage>
</organism>